<dbReference type="PROSITE" id="PS51257">
    <property type="entry name" value="PROKAR_LIPOPROTEIN"/>
    <property type="match status" value="1"/>
</dbReference>
<evidence type="ECO:0000313" key="2">
    <source>
        <dbReference type="Proteomes" id="UP000679335"/>
    </source>
</evidence>
<sequence>MRGGRRSALVAVTVAGLLVGCTSTEEEPVPDDAVRLRANIPTDVAGLSVVAGNVEEDRAVLSVADGTSPATVLDARVGETVEALGVSFTLVATDVGGDDRGDLPDAVAWVVVEQD</sequence>
<organism evidence="1 2">
    <name type="scientific">Cellulomonas dongxiuzhuiae</name>
    <dbReference type="NCBI Taxonomy" id="2819979"/>
    <lineage>
        <taxon>Bacteria</taxon>
        <taxon>Bacillati</taxon>
        <taxon>Actinomycetota</taxon>
        <taxon>Actinomycetes</taxon>
        <taxon>Micrococcales</taxon>
        <taxon>Cellulomonadaceae</taxon>
        <taxon>Cellulomonas</taxon>
    </lineage>
</organism>
<accession>A0ABX8GHE0</accession>
<dbReference type="EMBL" id="CP076023">
    <property type="protein sequence ID" value="QWC15268.1"/>
    <property type="molecule type" value="Genomic_DNA"/>
</dbReference>
<proteinExistence type="predicted"/>
<keyword evidence="2" id="KW-1185">Reference proteome</keyword>
<name>A0ABX8GHE0_9CELL</name>
<evidence type="ECO:0000313" key="1">
    <source>
        <dbReference type="EMBL" id="QWC15268.1"/>
    </source>
</evidence>
<dbReference type="Proteomes" id="UP000679335">
    <property type="component" value="Chromosome"/>
</dbReference>
<reference evidence="1 2" key="1">
    <citation type="submission" date="2021-05" db="EMBL/GenBank/DDBJ databases">
        <title>Novel species in genus Cellulomonas.</title>
        <authorList>
            <person name="Zhang G."/>
        </authorList>
    </citation>
    <scope>NUCLEOTIDE SEQUENCE [LARGE SCALE GENOMIC DNA]</scope>
    <source>
        <strain evidence="2">zg-ZUI157</strain>
    </source>
</reference>
<protein>
    <submittedName>
        <fullName evidence="1">Uncharacterized protein</fullName>
    </submittedName>
</protein>
<gene>
    <name evidence="1" type="ORF">KKR89_13205</name>
</gene>
<dbReference type="RefSeq" id="WP_208195839.1">
    <property type="nucleotide sequence ID" value="NZ_CP076023.1"/>
</dbReference>